<accession>A0A4U8T1X3</accession>
<name>A0A4U8T1X3_9HELI</name>
<protein>
    <submittedName>
        <fullName evidence="1">Uncharacterized protein</fullName>
    </submittedName>
</protein>
<keyword evidence="2" id="KW-1185">Reference proteome</keyword>
<evidence type="ECO:0000313" key="1">
    <source>
        <dbReference type="EMBL" id="TLD93459.1"/>
    </source>
</evidence>
<comment type="caution">
    <text evidence="1">The sequence shown here is derived from an EMBL/GenBank/DDBJ whole genome shotgun (WGS) entry which is preliminary data.</text>
</comment>
<reference evidence="1 2" key="1">
    <citation type="journal article" date="2014" name="Genome Announc.">
        <title>Draft genome sequences of eight enterohepatic helicobacter species isolated from both laboratory and wild rodents.</title>
        <authorList>
            <person name="Sheh A."/>
            <person name="Shen Z."/>
            <person name="Fox J.G."/>
        </authorList>
    </citation>
    <scope>NUCLEOTIDE SEQUENCE [LARGE SCALE GENOMIC DNA]</scope>
    <source>
        <strain evidence="1 2">MIT 96-1001</strain>
    </source>
</reference>
<dbReference type="AlphaFoldDB" id="A0A4U8T1X3"/>
<evidence type="ECO:0000313" key="2">
    <source>
        <dbReference type="Proteomes" id="UP000029921"/>
    </source>
</evidence>
<dbReference type="Proteomes" id="UP000029921">
    <property type="component" value="Unassembled WGS sequence"/>
</dbReference>
<dbReference type="EMBL" id="JRPE02000002">
    <property type="protein sequence ID" value="TLD93459.1"/>
    <property type="molecule type" value="Genomic_DNA"/>
</dbReference>
<sequence>MDSIKAYAKASSQEWTAEDFDSAIQDGLGFLWRGEYESFCIEHADFEILKKAFKEAKACILRDKSGFVKSFLGGKDVSEMAVFANRLFFSNQPFVDGVFITPYNGCVDVAEIRYEGKVAEKYPNVKAAMELAHEIIVTTANAAYALGMENLKEELCESL</sequence>
<organism evidence="1 2">
    <name type="scientific">Helicobacter magdeburgensis</name>
    <dbReference type="NCBI Taxonomy" id="471858"/>
    <lineage>
        <taxon>Bacteria</taxon>
        <taxon>Pseudomonadati</taxon>
        <taxon>Campylobacterota</taxon>
        <taxon>Epsilonproteobacteria</taxon>
        <taxon>Campylobacterales</taxon>
        <taxon>Helicobacteraceae</taxon>
        <taxon>Helicobacter</taxon>
    </lineage>
</organism>
<gene>
    <name evidence="1" type="ORF">LS74_001650</name>
</gene>
<proteinExistence type="predicted"/>
<dbReference type="RefSeq" id="WP_034586887.1">
    <property type="nucleotide sequence ID" value="NZ_JRPE02000002.1"/>
</dbReference>